<dbReference type="GeneID" id="113869748"/>
<keyword evidence="1" id="KW-1185">Reference proteome</keyword>
<reference evidence="1" key="1">
    <citation type="journal article" date="2019" name="Toxins">
        <title>Detection of Abrin-Like and Prepropulchellin-Like Toxin Genes and Transcripts Using Whole Genome Sequencing and Full-Length Transcript Sequencing of Abrus precatorius.</title>
        <authorList>
            <person name="Hovde B.T."/>
            <person name="Daligault H.E."/>
            <person name="Hanschen E.R."/>
            <person name="Kunde Y.A."/>
            <person name="Johnson M.B."/>
            <person name="Starkenburg S.R."/>
            <person name="Johnson S.L."/>
        </authorList>
    </citation>
    <scope>NUCLEOTIDE SEQUENCE [LARGE SCALE GENOMIC DNA]</scope>
</reference>
<evidence type="ECO:0000313" key="2">
    <source>
        <dbReference type="RefSeq" id="XP_027362007.1"/>
    </source>
</evidence>
<name>A0A8B8M2R0_ABRPR</name>
<organism evidence="1 2">
    <name type="scientific">Abrus precatorius</name>
    <name type="common">Indian licorice</name>
    <name type="synonym">Glycine abrus</name>
    <dbReference type="NCBI Taxonomy" id="3816"/>
    <lineage>
        <taxon>Eukaryota</taxon>
        <taxon>Viridiplantae</taxon>
        <taxon>Streptophyta</taxon>
        <taxon>Embryophyta</taxon>
        <taxon>Tracheophyta</taxon>
        <taxon>Spermatophyta</taxon>
        <taxon>Magnoliopsida</taxon>
        <taxon>eudicotyledons</taxon>
        <taxon>Gunneridae</taxon>
        <taxon>Pentapetalae</taxon>
        <taxon>rosids</taxon>
        <taxon>fabids</taxon>
        <taxon>Fabales</taxon>
        <taxon>Fabaceae</taxon>
        <taxon>Papilionoideae</taxon>
        <taxon>50 kb inversion clade</taxon>
        <taxon>NPAAA clade</taxon>
        <taxon>indigoferoid/millettioid clade</taxon>
        <taxon>Abreae</taxon>
        <taxon>Abrus</taxon>
    </lineage>
</organism>
<sequence>MKKVETETMGRKRNITVKYNTNPFSDAKAMLGFTTKKLKRLPHVFTRVLELPFRADADVIVEEAPQCIRFVAETNAVADVEAHTVEIHPGITKTVVREIGSLGFSFKDLDLDVWRYRLPESTRPELATAVVVSGELVVTVPKGDMWGHATLVLVQ</sequence>
<dbReference type="PANTHER" id="PTHR33879">
    <property type="entry name" value="17.6 KDA CLASS II HEAT SHOCK PROTEIN-RELATED"/>
    <property type="match status" value="1"/>
</dbReference>
<accession>A0A8B8M2R0</accession>
<dbReference type="RefSeq" id="XP_027362007.1">
    <property type="nucleotide sequence ID" value="XM_027506206.1"/>
</dbReference>
<gene>
    <name evidence="2" type="primary">LOC113869748</name>
</gene>
<reference evidence="2" key="2">
    <citation type="submission" date="2025-08" db="UniProtKB">
        <authorList>
            <consortium name="RefSeq"/>
        </authorList>
    </citation>
    <scope>IDENTIFICATION</scope>
    <source>
        <tissue evidence="2">Young leaves</tissue>
    </source>
</reference>
<dbReference type="Proteomes" id="UP000694853">
    <property type="component" value="Unplaced"/>
</dbReference>
<evidence type="ECO:0000313" key="1">
    <source>
        <dbReference type="Proteomes" id="UP000694853"/>
    </source>
</evidence>
<protein>
    <submittedName>
        <fullName evidence="2">Uncharacterized protein LOC113869748</fullName>
    </submittedName>
</protein>
<dbReference type="AlphaFoldDB" id="A0A8B8M2R0"/>
<dbReference type="OrthoDB" id="1922291at2759"/>
<dbReference type="KEGG" id="aprc:113869748"/>
<proteinExistence type="predicted"/>
<dbReference type="PANTHER" id="PTHR33879:SF3">
    <property type="entry name" value="17.6 KDA CLASS II HEAT SHOCK PROTEIN-RELATED"/>
    <property type="match status" value="1"/>
</dbReference>